<dbReference type="GO" id="GO:0004843">
    <property type="term" value="F:cysteine-type deubiquitinase activity"/>
    <property type="evidence" value="ECO:0007669"/>
    <property type="project" value="UniProtKB-UniRule"/>
</dbReference>
<proteinExistence type="inferred from homology"/>
<dbReference type="InterPro" id="IPR036959">
    <property type="entry name" value="Peptidase_C12_UCH_sf"/>
</dbReference>
<evidence type="ECO:0000256" key="8">
    <source>
        <dbReference type="PIRSR" id="PIRSR038120-1"/>
    </source>
</evidence>
<accession>A0ABD2PZ71</accession>
<dbReference type="PANTHER" id="PTHR10589">
    <property type="entry name" value="UBIQUITIN CARBOXYL-TERMINAL HYDROLASE"/>
    <property type="match status" value="1"/>
</dbReference>
<keyword evidence="3 7" id="KW-0645">Protease</keyword>
<gene>
    <name evidence="13" type="primary">UCHL5</name>
    <name evidence="13" type="ORF">Ciccas_009018</name>
</gene>
<feature type="active site" description="Proton donor" evidence="8 10">
    <location>
        <position position="161"/>
    </location>
</feature>
<dbReference type="InterPro" id="IPR038765">
    <property type="entry name" value="Papain-like_cys_pep_sf"/>
</dbReference>
<name>A0ABD2PZ71_9PLAT</name>
<dbReference type="Pfam" id="PF01088">
    <property type="entry name" value="Peptidase_C12"/>
    <property type="match status" value="1"/>
</dbReference>
<dbReference type="PRINTS" id="PR00707">
    <property type="entry name" value="UBCTHYDRLASE"/>
</dbReference>
<comment type="caution">
    <text evidence="13">The sequence shown here is derived from an EMBL/GenBank/DDBJ whole genome shotgun (WGS) entry which is preliminary data.</text>
</comment>
<feature type="site" description="Important for enzyme activity" evidence="9 10">
    <location>
        <position position="176"/>
    </location>
</feature>
<evidence type="ECO:0000256" key="6">
    <source>
        <dbReference type="ARBA" id="ARBA00022807"/>
    </source>
</evidence>
<evidence type="ECO:0000256" key="10">
    <source>
        <dbReference type="PROSITE-ProRule" id="PRU01393"/>
    </source>
</evidence>
<dbReference type="GO" id="GO:0006511">
    <property type="term" value="P:ubiquitin-dependent protein catabolic process"/>
    <property type="evidence" value="ECO:0007669"/>
    <property type="project" value="UniProtKB-UniRule"/>
</dbReference>
<evidence type="ECO:0000259" key="12">
    <source>
        <dbReference type="PROSITE" id="PS52048"/>
    </source>
</evidence>
<evidence type="ECO:0000256" key="3">
    <source>
        <dbReference type="ARBA" id="ARBA00022670"/>
    </source>
</evidence>
<feature type="site" description="Transition state stabilizer" evidence="10">
    <location>
        <position position="79"/>
    </location>
</feature>
<keyword evidence="14" id="KW-1185">Reference proteome</keyword>
<evidence type="ECO:0000313" key="14">
    <source>
        <dbReference type="Proteomes" id="UP001626550"/>
    </source>
</evidence>
<feature type="domain" description="UCH catalytic" evidence="12">
    <location>
        <begin position="6"/>
        <end position="221"/>
    </location>
</feature>
<evidence type="ECO:0000256" key="9">
    <source>
        <dbReference type="PIRSR" id="PIRSR038120-2"/>
    </source>
</evidence>
<reference evidence="13 14" key="1">
    <citation type="submission" date="2024-11" db="EMBL/GenBank/DDBJ databases">
        <title>Adaptive evolution of stress response genes in parasites aligns with host niche diversity.</title>
        <authorList>
            <person name="Hahn C."/>
            <person name="Resl P."/>
        </authorList>
    </citation>
    <scope>NUCLEOTIDE SEQUENCE [LARGE SCALE GENOMIC DNA]</scope>
    <source>
        <strain evidence="13">EGGRZ-B1_66</strain>
        <tissue evidence="13">Body</tissue>
    </source>
</reference>
<dbReference type="SUPFAM" id="SSF54001">
    <property type="entry name" value="Cysteine proteinases"/>
    <property type="match status" value="1"/>
</dbReference>
<dbReference type="InterPro" id="IPR001578">
    <property type="entry name" value="Peptidase_C12_UCH"/>
</dbReference>
<dbReference type="PIRSF" id="PIRSF038120">
    <property type="entry name" value="Ubiquitinyl_hydrolase_UCH37"/>
    <property type="match status" value="1"/>
</dbReference>
<dbReference type="EC" id="3.4.19.12" evidence="7 11"/>
<dbReference type="InterPro" id="IPR017390">
    <property type="entry name" value="Ubiquitinyl_hydrolase_UCH37"/>
</dbReference>
<comment type="catalytic activity">
    <reaction evidence="1 7 10 11">
        <text>Thiol-dependent hydrolysis of ester, thioester, amide, peptide and isopeptide bonds formed by the C-terminal Gly of ubiquitin (a 76-residue protein attached to proteins as an intracellular targeting signal).</text>
        <dbReference type="EC" id="3.4.19.12"/>
    </reaction>
</comment>
<dbReference type="EMBL" id="JBJKFK010001719">
    <property type="protein sequence ID" value="KAL3312393.1"/>
    <property type="molecule type" value="Genomic_DNA"/>
</dbReference>
<dbReference type="Gene3D" id="3.40.532.10">
    <property type="entry name" value="Peptidase C12, ubiquitin carboxyl-terminal hydrolase"/>
    <property type="match status" value="1"/>
</dbReference>
<evidence type="ECO:0000256" key="7">
    <source>
        <dbReference type="PIRNR" id="PIRNR038120"/>
    </source>
</evidence>
<evidence type="ECO:0000256" key="4">
    <source>
        <dbReference type="ARBA" id="ARBA00022786"/>
    </source>
</evidence>
<keyword evidence="4 7" id="KW-0833">Ubl conjugation pathway</keyword>
<dbReference type="PANTHER" id="PTHR10589:SF16">
    <property type="entry name" value="UBIQUITIN CARBOXYL-TERMINAL HYDROLASE ISOZYME L5"/>
    <property type="match status" value="1"/>
</dbReference>
<dbReference type="PROSITE" id="PS52049">
    <property type="entry name" value="ULD"/>
    <property type="match status" value="1"/>
</dbReference>
<evidence type="ECO:0000256" key="5">
    <source>
        <dbReference type="ARBA" id="ARBA00022801"/>
    </source>
</evidence>
<feature type="active site" description="Nucleophile" evidence="8 10">
    <location>
        <position position="85"/>
    </location>
</feature>
<dbReference type="InterPro" id="IPR041507">
    <property type="entry name" value="UCH_C"/>
</dbReference>
<dbReference type="Proteomes" id="UP001626550">
    <property type="component" value="Unassembled WGS sequence"/>
</dbReference>
<dbReference type="Pfam" id="PF18031">
    <property type="entry name" value="UCH_C"/>
    <property type="match status" value="1"/>
</dbReference>
<keyword evidence="6 7" id="KW-0788">Thiol protease</keyword>
<sequence length="307" mass="34562">MDDPGNWCLVESDPAVFTELMQGFGVNGLECEEVFDMSDLSQVKDALGFIFLFKFEEKSQTDGQLIKADEMGNIFFAKQMIRNACATQAIINVLLNADQKKVNLGETLTDFKTFVIDFDPSLKGTALSNSEKIKEVHNSFSSSTYFNIDSKITDPDEDVYHFVGYVPIDGVIYELDGLKTAPIKHSEIANDSNWVDTVQPIIDKRMKKCIDGNFNLMAIVPDRILALEKEIVQAKTNGIPNINEMETNLLSLKLARANQKMENIRRKHNYFPLIMEIMKLLAKEGKLVSLVNAAMEKEKPKMEASKS</sequence>
<organism evidence="13 14">
    <name type="scientific">Cichlidogyrus casuarinus</name>
    <dbReference type="NCBI Taxonomy" id="1844966"/>
    <lineage>
        <taxon>Eukaryota</taxon>
        <taxon>Metazoa</taxon>
        <taxon>Spiralia</taxon>
        <taxon>Lophotrochozoa</taxon>
        <taxon>Platyhelminthes</taxon>
        <taxon>Monogenea</taxon>
        <taxon>Monopisthocotylea</taxon>
        <taxon>Dactylogyridea</taxon>
        <taxon>Ancyrocephalidae</taxon>
        <taxon>Cichlidogyrus</taxon>
    </lineage>
</organism>
<dbReference type="CDD" id="cd09617">
    <property type="entry name" value="Peptidase_C12_UCH37_BAP1"/>
    <property type="match status" value="1"/>
</dbReference>
<dbReference type="PROSITE" id="PS52048">
    <property type="entry name" value="UCH_DOMAIN"/>
    <property type="match status" value="1"/>
</dbReference>
<evidence type="ECO:0000313" key="13">
    <source>
        <dbReference type="EMBL" id="KAL3312393.1"/>
    </source>
</evidence>
<protein>
    <recommendedName>
        <fullName evidence="7 11">Ubiquitin carboxyl-terminal hydrolase</fullName>
        <ecNumber evidence="7 11">3.4.19.12</ecNumber>
    </recommendedName>
</protein>
<comment type="similarity">
    <text evidence="2 7 10 11">Belongs to the peptidase C12 family.</text>
</comment>
<keyword evidence="5 7" id="KW-0378">Hydrolase</keyword>
<dbReference type="Gene3D" id="1.20.58.860">
    <property type="match status" value="1"/>
</dbReference>
<dbReference type="AlphaFoldDB" id="A0ABD2PZ71"/>
<evidence type="ECO:0000256" key="11">
    <source>
        <dbReference type="RuleBase" id="RU361215"/>
    </source>
</evidence>
<evidence type="ECO:0000256" key="1">
    <source>
        <dbReference type="ARBA" id="ARBA00000707"/>
    </source>
</evidence>
<evidence type="ECO:0000256" key="2">
    <source>
        <dbReference type="ARBA" id="ARBA00009326"/>
    </source>
</evidence>